<proteinExistence type="predicted"/>
<feature type="domain" description="YcaO" evidence="1">
    <location>
        <begin position="81"/>
        <end position="446"/>
    </location>
</feature>
<dbReference type="Gene3D" id="3.30.1330.230">
    <property type="match status" value="1"/>
</dbReference>
<evidence type="ECO:0000313" key="2">
    <source>
        <dbReference type="EMBL" id="SON55991.1"/>
    </source>
</evidence>
<dbReference type="Pfam" id="PF02624">
    <property type="entry name" value="YcaO"/>
    <property type="match status" value="1"/>
</dbReference>
<dbReference type="Gene3D" id="3.30.40.250">
    <property type="match status" value="1"/>
</dbReference>
<sequence length="446" mass="47343">MSKIPILNARHGEAAGTGIDASKEAGDISALGFGLPLPPGDRQILQLLALFDLEVEIIPLFGLYLATTNLADPSGPITASGFGFDPPTAIRRCLGECAEIVSSRFDAQTDRSRIVSSTHGPRLDIQQCLGFSLRQRHHREDFDRLCAGHDSLPPDAIMDETGHWCQVERLGDGAPAFVPAFCLFSNFGLAVLGEPNTAADSNGLAAGTSPDDAALRAVAELVERDAAGRWWWSQRQCAALMPEAGEGAFIEHLARHEAETGRRSWFLHLGSLAGLHAVAGISAELDGGRVSVGLGCADDPAKAKEKAFLESVQHDLAIRGAELRAARGGPLSARDRLLMQWGASATTATMPHLLPAGVTTIGERNVTKEDLAVPSPSTAAAALEAIGIDVFIFRLTRPDIGIDVVRAIAPGLAHYKPRFGSMRLLDVASEGNLTERLAAGWPLLTI</sequence>
<keyword evidence="3" id="KW-1185">Reference proteome</keyword>
<evidence type="ECO:0000259" key="1">
    <source>
        <dbReference type="PROSITE" id="PS51664"/>
    </source>
</evidence>
<dbReference type="PANTHER" id="PTHR37809">
    <property type="entry name" value="RIBOSOMAL PROTEIN S12 METHYLTHIOTRANSFERASE ACCESSORY FACTOR YCAO"/>
    <property type="match status" value="1"/>
</dbReference>
<protein>
    <submittedName>
        <fullName evidence="2">Bacteriocin biosynthesis docking scaffold, SagD family</fullName>
    </submittedName>
</protein>
<organism evidence="2 3">
    <name type="scientific">Hartmannibacter diazotrophicus</name>
    <dbReference type="NCBI Taxonomy" id="1482074"/>
    <lineage>
        <taxon>Bacteria</taxon>
        <taxon>Pseudomonadati</taxon>
        <taxon>Pseudomonadota</taxon>
        <taxon>Alphaproteobacteria</taxon>
        <taxon>Hyphomicrobiales</taxon>
        <taxon>Pleomorphomonadaceae</taxon>
        <taxon>Hartmannibacter</taxon>
    </lineage>
</organism>
<reference evidence="3" key="1">
    <citation type="submission" date="2017-09" db="EMBL/GenBank/DDBJ databases">
        <title>Genome sequence of Nannocystis excedens DSM 71.</title>
        <authorList>
            <person name="Blom J."/>
        </authorList>
    </citation>
    <scope>NUCLEOTIDE SEQUENCE [LARGE SCALE GENOMIC DNA]</scope>
    <source>
        <strain evidence="3">type strain: E19</strain>
    </source>
</reference>
<dbReference type="InterPro" id="IPR003776">
    <property type="entry name" value="YcaO-like_dom"/>
</dbReference>
<dbReference type="PROSITE" id="PS51664">
    <property type="entry name" value="YCAO"/>
    <property type="match status" value="1"/>
</dbReference>
<evidence type="ECO:0000313" key="3">
    <source>
        <dbReference type="Proteomes" id="UP000223606"/>
    </source>
</evidence>
<dbReference type="PANTHER" id="PTHR37809:SF1">
    <property type="entry name" value="RIBOSOMAL PROTEIN S12 METHYLTHIOTRANSFERASE ACCESSORY FACTOR YCAO"/>
    <property type="match status" value="1"/>
</dbReference>
<dbReference type="Proteomes" id="UP000223606">
    <property type="component" value="Chromosome 1"/>
</dbReference>
<dbReference type="Gene3D" id="3.30.160.660">
    <property type="match status" value="1"/>
</dbReference>
<dbReference type="EMBL" id="LT960614">
    <property type="protein sequence ID" value="SON55991.1"/>
    <property type="molecule type" value="Genomic_DNA"/>
</dbReference>
<dbReference type="KEGG" id="hdi:HDIA_2450"/>
<gene>
    <name evidence="2" type="ORF">HDIA_2450</name>
</gene>
<accession>A0A2C9D8B4</accession>
<dbReference type="AlphaFoldDB" id="A0A2C9D8B4"/>
<name>A0A2C9D8B4_9HYPH</name>